<dbReference type="Pfam" id="PF05534">
    <property type="entry name" value="HicB"/>
    <property type="match status" value="1"/>
</dbReference>
<dbReference type="InterPro" id="IPR008651">
    <property type="entry name" value="Uncharacterised_HicB"/>
</dbReference>
<dbReference type="AlphaFoldDB" id="A0A760BD48"/>
<organism evidence="1">
    <name type="scientific">Salmonella enterica</name>
    <name type="common">Salmonella choleraesuis</name>
    <dbReference type="NCBI Taxonomy" id="28901"/>
    <lineage>
        <taxon>Bacteria</taxon>
        <taxon>Pseudomonadati</taxon>
        <taxon>Pseudomonadota</taxon>
        <taxon>Gammaproteobacteria</taxon>
        <taxon>Enterobacterales</taxon>
        <taxon>Enterobacteriaceae</taxon>
        <taxon>Salmonella</taxon>
    </lineage>
</organism>
<sequence length="154" mass="17932">MKMNNLFKYKGYFGSINASIDDDILYGKLECINDLVTYEAKTIKALRKAFEEAVEDYIETCKELGRTPEKTMSGTFNVRIGSSLHKEAYLAAMSLKMSLNDYVKKAIENEVSDKKEFHIHIDSHYEMKSFTFDDVNKHTEKSEWKGVIERRAWH</sequence>
<reference evidence="1" key="2">
    <citation type="submission" date="2020-02" db="EMBL/GenBank/DDBJ databases">
        <authorList>
            <consortium name="NCBI Pathogen Detection Project"/>
        </authorList>
    </citation>
    <scope>NUCLEOTIDE SEQUENCE</scope>
    <source>
        <strain evidence="1">MA.CK_94/00001630</strain>
    </source>
</reference>
<gene>
    <name evidence="1" type="ORF">G8W61_004509</name>
</gene>
<dbReference type="InterPro" id="IPR035069">
    <property type="entry name" value="TTHA1013/TTHA0281-like"/>
</dbReference>
<reference evidence="1" key="1">
    <citation type="journal article" date="2018" name="Genome Biol.">
        <title>SKESA: strategic k-mer extension for scrupulous assemblies.</title>
        <authorList>
            <person name="Souvorov A."/>
            <person name="Agarwala R."/>
            <person name="Lipman D.J."/>
        </authorList>
    </citation>
    <scope>NUCLEOTIDE SEQUENCE</scope>
    <source>
        <strain evidence="1">MA.CK_94/00001630</strain>
    </source>
</reference>
<protein>
    <submittedName>
        <fullName evidence="1">Type II toxin-antitoxin system HicB family antitoxin</fullName>
    </submittedName>
</protein>
<dbReference type="InterPro" id="IPR010985">
    <property type="entry name" value="Ribbon_hlx_hlx"/>
</dbReference>
<comment type="caution">
    <text evidence="1">The sequence shown here is derived from an EMBL/GenBank/DDBJ whole genome shotgun (WGS) entry which is preliminary data.</text>
</comment>
<dbReference type="GO" id="GO:0006355">
    <property type="term" value="P:regulation of DNA-templated transcription"/>
    <property type="evidence" value="ECO:0007669"/>
    <property type="project" value="InterPro"/>
</dbReference>
<dbReference type="EMBL" id="DAAXRP010000019">
    <property type="protein sequence ID" value="HAG2284141.1"/>
    <property type="molecule type" value="Genomic_DNA"/>
</dbReference>
<evidence type="ECO:0000313" key="1">
    <source>
        <dbReference type="EMBL" id="HAG2284141.1"/>
    </source>
</evidence>
<accession>A0A760BD48</accession>
<proteinExistence type="predicted"/>
<dbReference type="SUPFAM" id="SSF143100">
    <property type="entry name" value="TTHA1013/TTHA0281-like"/>
    <property type="match status" value="1"/>
</dbReference>
<dbReference type="SUPFAM" id="SSF47598">
    <property type="entry name" value="Ribbon-helix-helix"/>
    <property type="match status" value="1"/>
</dbReference>
<name>A0A760BD48_SALER</name>